<proteinExistence type="predicted"/>
<sequence length="138" mass="15363">MPEYSHSSALTAPLPAPPHTDSVLFSFCRQQKTITRSVLVALEGSATEQLSARWQGSMLWQCNSPVRPRHKRKNCFFSEQAFTVPDSGVAGDEHREIQFRSCPASGAGPACEYNRFSDSETASIRENQCICFAFFIVN</sequence>
<dbReference type="AlphaFoldDB" id="A0A839IRC9"/>
<organism evidence="1 2">
    <name type="scientific">Oceanospirillum sediminis</name>
    <dbReference type="NCBI Taxonomy" id="2760088"/>
    <lineage>
        <taxon>Bacteria</taxon>
        <taxon>Pseudomonadati</taxon>
        <taxon>Pseudomonadota</taxon>
        <taxon>Gammaproteobacteria</taxon>
        <taxon>Oceanospirillales</taxon>
        <taxon>Oceanospirillaceae</taxon>
        <taxon>Oceanospirillum</taxon>
    </lineage>
</organism>
<dbReference type="RefSeq" id="WP_182808888.1">
    <property type="nucleotide sequence ID" value="NZ_JACJFM010000012.1"/>
</dbReference>
<protein>
    <submittedName>
        <fullName evidence="1">Uncharacterized protein</fullName>
    </submittedName>
</protein>
<evidence type="ECO:0000313" key="1">
    <source>
        <dbReference type="EMBL" id="MBB1487102.1"/>
    </source>
</evidence>
<dbReference type="EMBL" id="JACJFM010000012">
    <property type="protein sequence ID" value="MBB1487102.1"/>
    <property type="molecule type" value="Genomic_DNA"/>
</dbReference>
<evidence type="ECO:0000313" key="2">
    <source>
        <dbReference type="Proteomes" id="UP000565262"/>
    </source>
</evidence>
<accession>A0A839IRC9</accession>
<gene>
    <name evidence="1" type="ORF">H4O21_10810</name>
</gene>
<keyword evidence="2" id="KW-1185">Reference proteome</keyword>
<dbReference type="Proteomes" id="UP000565262">
    <property type="component" value="Unassembled WGS sequence"/>
</dbReference>
<comment type="caution">
    <text evidence="1">The sequence shown here is derived from an EMBL/GenBank/DDBJ whole genome shotgun (WGS) entry which is preliminary data.</text>
</comment>
<name>A0A839IRC9_9GAMM</name>
<reference evidence="1 2" key="1">
    <citation type="submission" date="2020-08" db="EMBL/GenBank/DDBJ databases">
        <title>Oceanospirillum sp. nov. isolated from marine sediment.</title>
        <authorList>
            <person name="Ji X."/>
        </authorList>
    </citation>
    <scope>NUCLEOTIDE SEQUENCE [LARGE SCALE GENOMIC DNA]</scope>
    <source>
        <strain evidence="1 2">D5</strain>
    </source>
</reference>